<comment type="similarity">
    <text evidence="1">Belongs to the peptidase C1 family.</text>
</comment>
<proteinExistence type="inferred from homology"/>
<dbReference type="GO" id="GO:0006508">
    <property type="term" value="P:proteolysis"/>
    <property type="evidence" value="ECO:0007669"/>
    <property type="project" value="InterPro"/>
</dbReference>
<dbReference type="Gene3D" id="3.90.70.10">
    <property type="entry name" value="Cysteine proteinases"/>
    <property type="match status" value="1"/>
</dbReference>
<dbReference type="InterPro" id="IPR000668">
    <property type="entry name" value="Peptidase_C1A_C"/>
</dbReference>
<evidence type="ECO:0000256" key="1">
    <source>
        <dbReference type="ARBA" id="ARBA00008455"/>
    </source>
</evidence>
<evidence type="ECO:0000313" key="4">
    <source>
        <dbReference type="Proteomes" id="UP000267606"/>
    </source>
</evidence>
<evidence type="ECO:0000313" key="3">
    <source>
        <dbReference type="EMBL" id="VDO83632.1"/>
    </source>
</evidence>
<gene>
    <name evidence="3" type="ORF">OFLC_LOCUS12297</name>
</gene>
<organism evidence="5">
    <name type="scientific">Onchocerca flexuosa</name>
    <dbReference type="NCBI Taxonomy" id="387005"/>
    <lineage>
        <taxon>Eukaryota</taxon>
        <taxon>Metazoa</taxon>
        <taxon>Ecdysozoa</taxon>
        <taxon>Nematoda</taxon>
        <taxon>Chromadorea</taxon>
        <taxon>Rhabditida</taxon>
        <taxon>Spirurina</taxon>
        <taxon>Spiruromorpha</taxon>
        <taxon>Filarioidea</taxon>
        <taxon>Onchocercidae</taxon>
        <taxon>Onchocerca</taxon>
    </lineage>
</organism>
<dbReference type="AlphaFoldDB" id="A0A183HXT2"/>
<dbReference type="WBParaSite" id="OFLC_0001229501-mRNA-1">
    <property type="protein sequence ID" value="OFLC_0001229501-mRNA-1"/>
    <property type="gene ID" value="OFLC_0001229501"/>
</dbReference>
<evidence type="ECO:0000259" key="2">
    <source>
        <dbReference type="Pfam" id="PF00112"/>
    </source>
</evidence>
<keyword evidence="4" id="KW-1185">Reference proteome</keyword>
<dbReference type="Proteomes" id="UP000267606">
    <property type="component" value="Unassembled WGS sequence"/>
</dbReference>
<dbReference type="EMBL" id="UZAJ01018918">
    <property type="protein sequence ID" value="VDO83632.1"/>
    <property type="molecule type" value="Genomic_DNA"/>
</dbReference>
<feature type="domain" description="Peptidase C1A papain C-terminal" evidence="2">
    <location>
        <begin position="65"/>
        <end position="120"/>
    </location>
</feature>
<dbReference type="SUPFAM" id="SSF54001">
    <property type="entry name" value="Cysteine proteinases"/>
    <property type="match status" value="1"/>
</dbReference>
<dbReference type="InterPro" id="IPR038765">
    <property type="entry name" value="Papain-like_cys_pep_sf"/>
</dbReference>
<dbReference type="PANTHER" id="PTHR12411">
    <property type="entry name" value="CYSTEINE PROTEASE FAMILY C1-RELATED"/>
    <property type="match status" value="1"/>
</dbReference>
<dbReference type="InterPro" id="IPR013128">
    <property type="entry name" value="Peptidase_C1A"/>
</dbReference>
<dbReference type="STRING" id="387005.A0A183HXT2"/>
<reference evidence="3 4" key="2">
    <citation type="submission" date="2018-11" db="EMBL/GenBank/DDBJ databases">
        <authorList>
            <consortium name="Pathogen Informatics"/>
        </authorList>
    </citation>
    <scope>NUCLEOTIDE SEQUENCE [LARGE SCALE GENOMIC DNA]</scope>
</reference>
<evidence type="ECO:0000313" key="5">
    <source>
        <dbReference type="WBParaSite" id="OFLC_0001229501-mRNA-1"/>
    </source>
</evidence>
<name>A0A183HXT2_9BILA</name>
<dbReference type="Pfam" id="PF00112">
    <property type="entry name" value="Peptidase_C1"/>
    <property type="match status" value="1"/>
</dbReference>
<protein>
    <submittedName>
        <fullName evidence="5">Pept_C1 domain-containing protein</fullName>
    </submittedName>
</protein>
<reference evidence="5" key="1">
    <citation type="submission" date="2016-06" db="UniProtKB">
        <authorList>
            <consortium name="WormBaseParasite"/>
        </authorList>
    </citation>
    <scope>IDENTIFICATION</scope>
</reference>
<dbReference type="GO" id="GO:0008234">
    <property type="term" value="F:cysteine-type peptidase activity"/>
    <property type="evidence" value="ECO:0007669"/>
    <property type="project" value="InterPro"/>
</dbReference>
<sequence>MRNRNVFKNIVNIPIAGPLPKEFDWRDAGAVTEVKNQVCKMFPSKLQTIKMFDKKKQIFFCKNVLGNCGSCWTFSSTGALEGQHFLLHGKLVSLSEQNILDCSSNDIYGNLGCDGGEMMEQNIKK</sequence>
<accession>A0A183HXT2</accession>